<evidence type="ECO:0008006" key="4">
    <source>
        <dbReference type="Google" id="ProtNLM"/>
    </source>
</evidence>
<comment type="caution">
    <text evidence="2">The sequence shown here is derived from an EMBL/GenBank/DDBJ whole genome shotgun (WGS) entry which is preliminary data.</text>
</comment>
<sequence length="111" mass="13070">MKKIAGRYSIALSKHKEKVEGLILTMNEVKTKIVSKSQELVKLQSEQIATKAEIKKTEKRIKSMTVLMNKFKVPNAVEFIKMRMKLQELQRIRKQLSRQRDIQRAAIKFRK</sequence>
<name>A0AAW2FYG8_9HYME</name>
<evidence type="ECO:0000313" key="2">
    <source>
        <dbReference type="EMBL" id="KAL0119025.1"/>
    </source>
</evidence>
<protein>
    <recommendedName>
        <fullName evidence="4">Ribosomal protein L29</fullName>
    </recommendedName>
</protein>
<gene>
    <name evidence="2" type="ORF">PUN28_009569</name>
</gene>
<dbReference type="Proteomes" id="UP001430953">
    <property type="component" value="Unassembled WGS sequence"/>
</dbReference>
<organism evidence="2 3">
    <name type="scientific">Cardiocondyla obscurior</name>
    <dbReference type="NCBI Taxonomy" id="286306"/>
    <lineage>
        <taxon>Eukaryota</taxon>
        <taxon>Metazoa</taxon>
        <taxon>Ecdysozoa</taxon>
        <taxon>Arthropoda</taxon>
        <taxon>Hexapoda</taxon>
        <taxon>Insecta</taxon>
        <taxon>Pterygota</taxon>
        <taxon>Neoptera</taxon>
        <taxon>Endopterygota</taxon>
        <taxon>Hymenoptera</taxon>
        <taxon>Apocrita</taxon>
        <taxon>Aculeata</taxon>
        <taxon>Formicoidea</taxon>
        <taxon>Formicidae</taxon>
        <taxon>Myrmicinae</taxon>
        <taxon>Cardiocondyla</taxon>
    </lineage>
</organism>
<feature type="coiled-coil region" evidence="1">
    <location>
        <begin position="26"/>
        <end position="106"/>
    </location>
</feature>
<accession>A0AAW2FYG8</accession>
<keyword evidence="3" id="KW-1185">Reference proteome</keyword>
<dbReference type="AlphaFoldDB" id="A0AAW2FYG8"/>
<evidence type="ECO:0000256" key="1">
    <source>
        <dbReference type="SAM" id="Coils"/>
    </source>
</evidence>
<evidence type="ECO:0000313" key="3">
    <source>
        <dbReference type="Proteomes" id="UP001430953"/>
    </source>
</evidence>
<keyword evidence="1" id="KW-0175">Coiled coil</keyword>
<dbReference type="EMBL" id="JADYXP020000008">
    <property type="protein sequence ID" value="KAL0119025.1"/>
    <property type="molecule type" value="Genomic_DNA"/>
</dbReference>
<reference evidence="2 3" key="1">
    <citation type="submission" date="2023-03" db="EMBL/GenBank/DDBJ databases">
        <title>High recombination rates correlate with genetic variation in Cardiocondyla obscurior ants.</title>
        <authorList>
            <person name="Errbii M."/>
        </authorList>
    </citation>
    <scope>NUCLEOTIDE SEQUENCE [LARGE SCALE GENOMIC DNA]</scope>
    <source>
        <strain evidence="2">Alpha-2009</strain>
        <tissue evidence="2">Whole body</tissue>
    </source>
</reference>
<proteinExistence type="predicted"/>